<reference evidence="1" key="1">
    <citation type="submission" date="2013-12" db="EMBL/GenBank/DDBJ databases">
        <title>The Genome Sequence of Aphanomyces astaci APO3.</title>
        <authorList>
            <consortium name="The Broad Institute Genomics Platform"/>
            <person name="Russ C."/>
            <person name="Tyler B."/>
            <person name="van West P."/>
            <person name="Dieguez-Uribeondo J."/>
            <person name="Young S.K."/>
            <person name="Zeng Q."/>
            <person name="Gargeya S."/>
            <person name="Fitzgerald M."/>
            <person name="Abouelleil A."/>
            <person name="Alvarado L."/>
            <person name="Chapman S.B."/>
            <person name="Gainer-Dewar J."/>
            <person name="Goldberg J."/>
            <person name="Griggs A."/>
            <person name="Gujja S."/>
            <person name="Hansen M."/>
            <person name="Howarth C."/>
            <person name="Imamovic A."/>
            <person name="Ireland A."/>
            <person name="Larimer J."/>
            <person name="McCowan C."/>
            <person name="Murphy C."/>
            <person name="Pearson M."/>
            <person name="Poon T.W."/>
            <person name="Priest M."/>
            <person name="Roberts A."/>
            <person name="Saif S."/>
            <person name="Shea T."/>
            <person name="Sykes S."/>
            <person name="Wortman J."/>
            <person name="Nusbaum C."/>
            <person name="Birren B."/>
        </authorList>
    </citation>
    <scope>NUCLEOTIDE SEQUENCE [LARGE SCALE GENOMIC DNA]</scope>
    <source>
        <strain evidence="1">APO3</strain>
    </source>
</reference>
<protein>
    <submittedName>
        <fullName evidence="1">Uncharacterized protein</fullName>
    </submittedName>
</protein>
<sequence length="68" mass="7450">MIATELQAVANSRRGDHFDALQFVHHAPKPRNADLSAAAPFLPLCMRCLAHKLQASPPPVYSSLLHGY</sequence>
<dbReference type="EMBL" id="KI913204">
    <property type="protein sequence ID" value="ETV66897.1"/>
    <property type="molecule type" value="Genomic_DNA"/>
</dbReference>
<accession>W4FHA0</accession>
<dbReference type="AlphaFoldDB" id="W4FHA0"/>
<proteinExistence type="predicted"/>
<dbReference type="GeneID" id="20818706"/>
<dbReference type="RefSeq" id="XP_009843538.1">
    <property type="nucleotide sequence ID" value="XM_009845236.1"/>
</dbReference>
<organism evidence="1">
    <name type="scientific">Aphanomyces astaci</name>
    <name type="common">Crayfish plague agent</name>
    <dbReference type="NCBI Taxonomy" id="112090"/>
    <lineage>
        <taxon>Eukaryota</taxon>
        <taxon>Sar</taxon>
        <taxon>Stramenopiles</taxon>
        <taxon>Oomycota</taxon>
        <taxon>Saprolegniomycetes</taxon>
        <taxon>Saprolegniales</taxon>
        <taxon>Verrucalvaceae</taxon>
        <taxon>Aphanomyces</taxon>
    </lineage>
</organism>
<dbReference type="OrthoDB" id="421393at2759"/>
<name>W4FHA0_APHAT</name>
<dbReference type="VEuPathDB" id="FungiDB:H257_16710"/>
<gene>
    <name evidence="1" type="ORF">H257_16710</name>
</gene>
<evidence type="ECO:0000313" key="1">
    <source>
        <dbReference type="EMBL" id="ETV66897.1"/>
    </source>
</evidence>